<evidence type="ECO:0000313" key="2">
    <source>
        <dbReference type="Proteomes" id="UP000183407"/>
    </source>
</evidence>
<dbReference type="Proteomes" id="UP000183407">
    <property type="component" value="Unassembled WGS sequence"/>
</dbReference>
<sequence length="154" mass="16423">MFVLVRHAHAGKKQRWRGPDADRPLSTLGHRQARGLVAALSGIEVRALWSSPALRCRQTLMPLAAARGLRIDLHPLLAIGAPTDELFALLSAPGVDGAVFCTHREVLDALAEFARAQGSTCVPRAATTAKGGAWVVDRTADPAETLRYIAPTDG</sequence>
<dbReference type="Pfam" id="PF00300">
    <property type="entry name" value="His_Phos_1"/>
    <property type="match status" value="1"/>
</dbReference>
<dbReference type="CDD" id="cd07067">
    <property type="entry name" value="HP_PGM_like"/>
    <property type="match status" value="1"/>
</dbReference>
<dbReference type="SUPFAM" id="SSF53254">
    <property type="entry name" value="Phosphoglycerate mutase-like"/>
    <property type="match status" value="1"/>
</dbReference>
<dbReference type="Gene3D" id="3.40.50.1240">
    <property type="entry name" value="Phosphoglycerate mutase-like"/>
    <property type="match status" value="1"/>
</dbReference>
<evidence type="ECO:0000313" key="1">
    <source>
        <dbReference type="EMBL" id="SEC25626.1"/>
    </source>
</evidence>
<gene>
    <name evidence="1" type="ORF">SAMN04490220_1179</name>
</gene>
<dbReference type="EMBL" id="FNTL01000004">
    <property type="protein sequence ID" value="SEC25626.1"/>
    <property type="molecule type" value="Genomic_DNA"/>
</dbReference>
<reference evidence="2" key="1">
    <citation type="submission" date="2016-10" db="EMBL/GenBank/DDBJ databases">
        <authorList>
            <person name="Varghese N."/>
        </authorList>
    </citation>
    <scope>NUCLEOTIDE SEQUENCE [LARGE SCALE GENOMIC DNA]</scope>
    <source>
        <strain evidence="2">DSM 44719</strain>
    </source>
</reference>
<dbReference type="InterPro" id="IPR029033">
    <property type="entry name" value="His_PPase_superfam"/>
</dbReference>
<dbReference type="OrthoDB" id="4287477at2"/>
<accession>A0A1H4R1D4</accession>
<organism evidence="1 2">
    <name type="scientific">Rhodococcus jostii</name>
    <dbReference type="NCBI Taxonomy" id="132919"/>
    <lineage>
        <taxon>Bacteria</taxon>
        <taxon>Bacillati</taxon>
        <taxon>Actinomycetota</taxon>
        <taxon>Actinomycetes</taxon>
        <taxon>Mycobacteriales</taxon>
        <taxon>Nocardiaceae</taxon>
        <taxon>Rhodococcus</taxon>
    </lineage>
</organism>
<dbReference type="InterPro" id="IPR013078">
    <property type="entry name" value="His_Pase_superF_clade-1"/>
</dbReference>
<name>A0A1H4R1D4_RHOJO</name>
<dbReference type="SMART" id="SM00855">
    <property type="entry name" value="PGAM"/>
    <property type="match status" value="1"/>
</dbReference>
<proteinExistence type="predicted"/>
<dbReference type="RefSeq" id="WP_073368913.1">
    <property type="nucleotide sequence ID" value="NZ_FNTL01000004.1"/>
</dbReference>
<dbReference type="AlphaFoldDB" id="A0A1H4R1D4"/>
<protein>
    <submittedName>
        <fullName evidence="1">Histidine phosphatase superfamily (Branch 1)</fullName>
    </submittedName>
</protein>